<comment type="caution">
    <text evidence="1">The sequence shown here is derived from an EMBL/GenBank/DDBJ whole genome shotgun (WGS) entry which is preliminary data.</text>
</comment>
<dbReference type="AlphaFoldDB" id="A0A0F9FL43"/>
<gene>
    <name evidence="1" type="ORF">LCGC14_1937820</name>
</gene>
<reference evidence="1" key="1">
    <citation type="journal article" date="2015" name="Nature">
        <title>Complex archaea that bridge the gap between prokaryotes and eukaryotes.</title>
        <authorList>
            <person name="Spang A."/>
            <person name="Saw J.H."/>
            <person name="Jorgensen S.L."/>
            <person name="Zaremba-Niedzwiedzka K."/>
            <person name="Martijn J."/>
            <person name="Lind A.E."/>
            <person name="van Eijk R."/>
            <person name="Schleper C."/>
            <person name="Guy L."/>
            <person name="Ettema T.J."/>
        </authorList>
    </citation>
    <scope>NUCLEOTIDE SEQUENCE</scope>
</reference>
<organism evidence="1">
    <name type="scientific">marine sediment metagenome</name>
    <dbReference type="NCBI Taxonomy" id="412755"/>
    <lineage>
        <taxon>unclassified sequences</taxon>
        <taxon>metagenomes</taxon>
        <taxon>ecological metagenomes</taxon>
    </lineage>
</organism>
<dbReference type="EMBL" id="LAZR01020922">
    <property type="protein sequence ID" value="KKL87129.1"/>
    <property type="molecule type" value="Genomic_DNA"/>
</dbReference>
<proteinExistence type="predicted"/>
<sequence>MEKLNIMTKKIFCKGCPKYLGEIRDATLHRKIVFLCENCETKRLASDLAGKTEPNPLRDLFGKGGIGGMFG</sequence>
<accession>A0A0F9FL43</accession>
<protein>
    <submittedName>
        <fullName evidence="1">Uncharacterized protein</fullName>
    </submittedName>
</protein>
<name>A0A0F9FL43_9ZZZZ</name>
<evidence type="ECO:0000313" key="1">
    <source>
        <dbReference type="EMBL" id="KKL87129.1"/>
    </source>
</evidence>